<dbReference type="InterPro" id="IPR051420">
    <property type="entry name" value="Ser_Thr_Kinases_DiverseReg"/>
</dbReference>
<keyword evidence="11 27" id="KW-0812">Transmembrane</keyword>
<keyword evidence="13" id="KW-0677">Repeat</keyword>
<proteinExistence type="inferred from homology"/>
<dbReference type="PRINTS" id="PR00019">
    <property type="entry name" value="LEURICHRPT"/>
</dbReference>
<dbReference type="PROSITE" id="PS00108">
    <property type="entry name" value="PROTEIN_KINASE_ST"/>
    <property type="match status" value="1"/>
</dbReference>
<feature type="transmembrane region" description="Helical" evidence="27">
    <location>
        <begin position="645"/>
        <end position="668"/>
    </location>
</feature>
<evidence type="ECO:0000256" key="12">
    <source>
        <dbReference type="ARBA" id="ARBA00022729"/>
    </source>
</evidence>
<feature type="domain" description="Protein kinase" evidence="29">
    <location>
        <begin position="702"/>
        <end position="1009"/>
    </location>
</feature>
<dbReference type="InterPro" id="IPR001611">
    <property type="entry name" value="Leu-rich_rpt"/>
</dbReference>
<evidence type="ECO:0000256" key="3">
    <source>
        <dbReference type="ARBA" id="ARBA00004479"/>
    </source>
</evidence>
<dbReference type="InterPro" id="IPR032675">
    <property type="entry name" value="LRR_dom_sf"/>
</dbReference>
<dbReference type="Gene3D" id="3.30.200.20">
    <property type="entry name" value="Phosphorylase Kinase, domain 1"/>
    <property type="match status" value="1"/>
</dbReference>
<dbReference type="PROSITE" id="PS51450">
    <property type="entry name" value="LRR"/>
    <property type="match status" value="1"/>
</dbReference>
<evidence type="ECO:0000259" key="29">
    <source>
        <dbReference type="PROSITE" id="PS50011"/>
    </source>
</evidence>
<name>A0A8T0PC12_PANVG</name>
<feature type="signal peptide" evidence="28">
    <location>
        <begin position="1"/>
        <end position="23"/>
    </location>
</feature>
<keyword evidence="15" id="KW-0418">Kinase</keyword>
<dbReference type="PROSITE" id="PS00107">
    <property type="entry name" value="PROTEIN_KINASE_ATP"/>
    <property type="match status" value="1"/>
</dbReference>
<evidence type="ECO:0000256" key="8">
    <source>
        <dbReference type="ARBA" id="ARBA00022553"/>
    </source>
</evidence>
<evidence type="ECO:0000313" key="30">
    <source>
        <dbReference type="EMBL" id="KAG2556094.1"/>
    </source>
</evidence>
<dbReference type="InterPro" id="IPR013210">
    <property type="entry name" value="LRR_N_plant-typ"/>
</dbReference>
<dbReference type="EMBL" id="CM029052">
    <property type="protein sequence ID" value="KAG2556094.1"/>
    <property type="molecule type" value="Genomic_DNA"/>
</dbReference>
<keyword evidence="16 26" id="KW-0067">ATP-binding</keyword>
<evidence type="ECO:0000256" key="22">
    <source>
        <dbReference type="ARBA" id="ARBA00048679"/>
    </source>
</evidence>
<dbReference type="InterPro" id="IPR000719">
    <property type="entry name" value="Prot_kinase_dom"/>
</dbReference>
<dbReference type="FunFam" id="3.80.10.10:FF:000288">
    <property type="entry name" value="LRR receptor-like serine/threonine-protein kinase EFR"/>
    <property type="match status" value="1"/>
</dbReference>
<dbReference type="OrthoDB" id="676979at2759"/>
<evidence type="ECO:0000256" key="18">
    <source>
        <dbReference type="ARBA" id="ARBA00023136"/>
    </source>
</evidence>
<feature type="binding site" evidence="26">
    <location>
        <position position="731"/>
    </location>
    <ligand>
        <name>ATP</name>
        <dbReference type="ChEBI" id="CHEBI:30616"/>
    </ligand>
</feature>
<sequence length="1012" mass="110453">MKLTAMGQFSFVLLACCMQAVICSSIGNYTDMFSLLDFKKQISLDPQQALMSWNGSTHFCTWKGVRCSVKKPSRVTSLNLTKQGLVGQISSSLGNLTFLKVLDLSANSFLGEIPVSLGHLHHLQILHLENNTLQGKIPALANCSKLTWLSMGRNQLTGEIHEDFPSRLETLLLSVNNLTGTVPASLGNISTLKEFSCARNNIEGSIPDEVANLLGLQLLYVGLNKMSGRFPQPVLNLSNLVFLSISLNNFSGVIPSSVGTSLPNLQLFKIGGNLFHGHVPSSLTNASQLNDIDMTMNKFTGVVPSSIGRLSGLTWLNLENNELQASNKQDWKFVDSLANCTELRVFSLAGNRLAGQVPNSVGNLSSQLQYLHMGGNQLSGDLPSGIANLRNLISFSLPGNNFTSLLPEWLGTLNSLQRVVLDGNFFSGLIPSSFSNLSQLAELYLDWNQLNGYIPPDLGKLQMLEALNISYNNLRGSIPKEIFAIPTIVKISLSFNNLHGALHANIGNAKQLTNLEIASNNLSEELPSSLCNCESLEDIELGNNFFSGSIPTSFGNISSLKTLNLSHNNLSGSIPPSLGNLQALEQLDLSFNNLKGEVPTEGIFKNNATSVLIDGNQGLCGGPLGLHLPACPIMQSNSAKHKLSILLKVVIPLVIVLLLVVIISVLSFRRRKQKTKDISLPSFGREFPKISHSDLARATEGFATSNLIGQGRYGSVYRGQLFHDGKLVAIKVFSLDTRGAQKSFIAECNALRNVRHRNLVHILTACSSIDPNGNDFKALVYEFMPRGDLHNLLYSTRDRELSSYFIPLVQRLSIMVDVSEALSYLHHHHQGTIVHCDLKPSNILLDDDMVAHVGDFGLARFKFDTTSPSLVDSTSTSSLAIKGTIGYIAPEYAAGSQVSTAADVYSFGVVLLEIFIRRSPTDDMFKDGMTIAKLTEINFPDNVLQIADPQLLQELEQREDITMTFRDSGAQILRSVLNIGLCCTKTSPNERISMQEVAAKLHGIRDAYLRGN</sequence>
<evidence type="ECO:0000256" key="6">
    <source>
        <dbReference type="ARBA" id="ARBA00022475"/>
    </source>
</evidence>
<comment type="catalytic activity">
    <reaction evidence="22">
        <text>L-seryl-[protein] + ATP = O-phospho-L-seryl-[protein] + ADP + H(+)</text>
        <dbReference type="Rhea" id="RHEA:17989"/>
        <dbReference type="Rhea" id="RHEA-COMP:9863"/>
        <dbReference type="Rhea" id="RHEA-COMP:11604"/>
        <dbReference type="ChEBI" id="CHEBI:15378"/>
        <dbReference type="ChEBI" id="CHEBI:29999"/>
        <dbReference type="ChEBI" id="CHEBI:30616"/>
        <dbReference type="ChEBI" id="CHEBI:83421"/>
        <dbReference type="ChEBI" id="CHEBI:456216"/>
        <dbReference type="EC" id="2.7.11.1"/>
    </reaction>
</comment>
<evidence type="ECO:0000256" key="14">
    <source>
        <dbReference type="ARBA" id="ARBA00022741"/>
    </source>
</evidence>
<dbReference type="Gene3D" id="1.10.510.10">
    <property type="entry name" value="Transferase(Phosphotransferase) domain 1"/>
    <property type="match status" value="1"/>
</dbReference>
<dbReference type="PROSITE" id="PS51257">
    <property type="entry name" value="PROKAR_LIPOPROTEIN"/>
    <property type="match status" value="1"/>
</dbReference>
<feature type="chain" id="PRO_5044157115" description="Receptor kinase-like protein Xa21" evidence="28">
    <location>
        <begin position="24"/>
        <end position="1012"/>
    </location>
</feature>
<dbReference type="InterPro" id="IPR008271">
    <property type="entry name" value="Ser/Thr_kinase_AS"/>
</dbReference>
<evidence type="ECO:0000256" key="25">
    <source>
        <dbReference type="ARBA" id="ARBA00072040"/>
    </source>
</evidence>
<evidence type="ECO:0000256" key="7">
    <source>
        <dbReference type="ARBA" id="ARBA00022527"/>
    </source>
</evidence>
<keyword evidence="19" id="KW-0675">Receptor</keyword>
<comment type="function">
    <text evidence="24">The processed protein kinase Xa21 chain released by protein cleavage after X.oryzae pv. oryzae protein Ax21 detection translocates into the nucleus where it can bind and regulate WRKY62, a transcription factor. Confers resistance to the bacterial pathogen X.oryzae pv. oryzae (Xoo).</text>
</comment>
<dbReference type="InterPro" id="IPR017441">
    <property type="entry name" value="Protein_kinase_ATP_BS"/>
</dbReference>
<dbReference type="Pfam" id="PF00560">
    <property type="entry name" value="LRR_1"/>
    <property type="match status" value="3"/>
</dbReference>
<dbReference type="FunFam" id="3.30.200.20:FF:000432">
    <property type="entry name" value="LRR receptor-like serine/threonine-protein kinase EFR"/>
    <property type="match status" value="1"/>
</dbReference>
<dbReference type="FunFam" id="3.80.10.10:FF:000095">
    <property type="entry name" value="LRR receptor-like serine/threonine-protein kinase GSO1"/>
    <property type="match status" value="1"/>
</dbReference>
<dbReference type="SUPFAM" id="SSF52058">
    <property type="entry name" value="L domain-like"/>
    <property type="match status" value="2"/>
</dbReference>
<evidence type="ECO:0000256" key="9">
    <source>
        <dbReference type="ARBA" id="ARBA00022614"/>
    </source>
</evidence>
<accession>A0A8T0PC12</accession>
<keyword evidence="31" id="KW-1185">Reference proteome</keyword>
<evidence type="ECO:0000256" key="23">
    <source>
        <dbReference type="ARBA" id="ARBA00054320"/>
    </source>
</evidence>
<dbReference type="GO" id="GO:0005524">
    <property type="term" value="F:ATP binding"/>
    <property type="evidence" value="ECO:0007669"/>
    <property type="project" value="UniProtKB-UniRule"/>
</dbReference>
<dbReference type="Pfam" id="PF00069">
    <property type="entry name" value="Pkinase"/>
    <property type="match status" value="1"/>
</dbReference>
<keyword evidence="9" id="KW-0433">Leucine-rich repeat</keyword>
<dbReference type="InterPro" id="IPR011009">
    <property type="entry name" value="Kinase-like_dom_sf"/>
</dbReference>
<evidence type="ECO:0000256" key="10">
    <source>
        <dbReference type="ARBA" id="ARBA00022679"/>
    </source>
</evidence>
<protein>
    <recommendedName>
        <fullName evidence="25">Receptor kinase-like protein Xa21</fullName>
        <ecNumber evidence="5">2.7.11.1</ecNumber>
    </recommendedName>
</protein>
<dbReference type="InterPro" id="IPR003591">
    <property type="entry name" value="Leu-rich_rpt_typical-subtyp"/>
</dbReference>
<evidence type="ECO:0000256" key="20">
    <source>
        <dbReference type="ARBA" id="ARBA00023180"/>
    </source>
</evidence>
<evidence type="ECO:0000256" key="17">
    <source>
        <dbReference type="ARBA" id="ARBA00022989"/>
    </source>
</evidence>
<comment type="function">
    <text evidence="23">Receptor kinase that detects X.oryzae pv. oryzae protein Ax21 to promote innate immunity. Following X.oryzae pv. oryzae protein Ax21 detection, undergoes cleavage, releasing the processed protein kinase Xa21 chain.</text>
</comment>
<dbReference type="EMBL" id="CM029052">
    <property type="protein sequence ID" value="KAG2556095.1"/>
    <property type="molecule type" value="Genomic_DNA"/>
</dbReference>
<dbReference type="GO" id="GO:0005886">
    <property type="term" value="C:plasma membrane"/>
    <property type="evidence" value="ECO:0007669"/>
    <property type="project" value="UniProtKB-SubCell"/>
</dbReference>
<comment type="similarity">
    <text evidence="4">Belongs to the protein kinase superfamily. Ser/Thr protein kinase family.</text>
</comment>
<dbReference type="PANTHER" id="PTHR48005:SF88">
    <property type="entry name" value="PROTEIN KINASE DOMAIN-CONTAINING PROTEIN"/>
    <property type="match status" value="1"/>
</dbReference>
<dbReference type="GO" id="GO:0004674">
    <property type="term" value="F:protein serine/threonine kinase activity"/>
    <property type="evidence" value="ECO:0007669"/>
    <property type="project" value="UniProtKB-KW"/>
</dbReference>
<evidence type="ECO:0000256" key="16">
    <source>
        <dbReference type="ARBA" id="ARBA00022840"/>
    </source>
</evidence>
<keyword evidence="17 27" id="KW-1133">Transmembrane helix</keyword>
<reference evidence="30" key="1">
    <citation type="submission" date="2020-05" db="EMBL/GenBank/DDBJ databases">
        <title>WGS assembly of Panicum virgatum.</title>
        <authorList>
            <person name="Lovell J.T."/>
            <person name="Jenkins J."/>
            <person name="Shu S."/>
            <person name="Juenger T.E."/>
            <person name="Schmutz J."/>
        </authorList>
    </citation>
    <scope>NUCLEOTIDE SEQUENCE</scope>
    <source>
        <strain evidence="30">AP13</strain>
    </source>
</reference>
<comment type="subcellular location">
    <subcellularLocation>
        <location evidence="1">Cell membrane</location>
        <topology evidence="1">Single-pass membrane protein</topology>
    </subcellularLocation>
    <subcellularLocation>
        <location evidence="2">Endoplasmic reticulum membrane</location>
        <topology evidence="2">Single-pass membrane protein</topology>
    </subcellularLocation>
    <subcellularLocation>
        <location evidence="3">Membrane</location>
        <topology evidence="3">Single-pass type I membrane protein</topology>
    </subcellularLocation>
</comment>
<dbReference type="PANTHER" id="PTHR48005">
    <property type="entry name" value="LEUCINE RICH REPEAT KINASE 2"/>
    <property type="match status" value="1"/>
</dbReference>
<comment type="caution">
    <text evidence="30">The sequence shown here is derived from an EMBL/GenBank/DDBJ whole genome shotgun (WGS) entry which is preliminary data.</text>
</comment>
<evidence type="ECO:0000313" key="31">
    <source>
        <dbReference type="Proteomes" id="UP000823388"/>
    </source>
</evidence>
<evidence type="ECO:0000256" key="4">
    <source>
        <dbReference type="ARBA" id="ARBA00008684"/>
    </source>
</evidence>
<evidence type="ECO:0000256" key="27">
    <source>
        <dbReference type="SAM" id="Phobius"/>
    </source>
</evidence>
<dbReference type="Pfam" id="PF13855">
    <property type="entry name" value="LRR_8"/>
    <property type="match status" value="1"/>
</dbReference>
<keyword evidence="8" id="KW-0597">Phosphoprotein</keyword>
<dbReference type="Pfam" id="PF23598">
    <property type="entry name" value="LRR_14"/>
    <property type="match status" value="1"/>
</dbReference>
<keyword evidence="10" id="KW-0808">Transferase</keyword>
<dbReference type="Gene3D" id="3.80.10.10">
    <property type="entry name" value="Ribonuclease Inhibitor"/>
    <property type="match status" value="4"/>
</dbReference>
<evidence type="ECO:0000256" key="15">
    <source>
        <dbReference type="ARBA" id="ARBA00022777"/>
    </source>
</evidence>
<dbReference type="SMART" id="SM00220">
    <property type="entry name" value="S_TKc"/>
    <property type="match status" value="1"/>
</dbReference>
<dbReference type="GO" id="GO:0005789">
    <property type="term" value="C:endoplasmic reticulum membrane"/>
    <property type="evidence" value="ECO:0007669"/>
    <property type="project" value="UniProtKB-SubCell"/>
</dbReference>
<comment type="catalytic activity">
    <reaction evidence="21">
        <text>L-threonyl-[protein] + ATP = O-phospho-L-threonyl-[protein] + ADP + H(+)</text>
        <dbReference type="Rhea" id="RHEA:46608"/>
        <dbReference type="Rhea" id="RHEA-COMP:11060"/>
        <dbReference type="Rhea" id="RHEA-COMP:11605"/>
        <dbReference type="ChEBI" id="CHEBI:15378"/>
        <dbReference type="ChEBI" id="CHEBI:30013"/>
        <dbReference type="ChEBI" id="CHEBI:30616"/>
        <dbReference type="ChEBI" id="CHEBI:61977"/>
        <dbReference type="ChEBI" id="CHEBI:456216"/>
        <dbReference type="EC" id="2.7.11.1"/>
    </reaction>
</comment>
<keyword evidence="18 27" id="KW-0472">Membrane</keyword>
<dbReference type="SMART" id="SM00369">
    <property type="entry name" value="LRR_TYP"/>
    <property type="match status" value="8"/>
</dbReference>
<dbReference type="Pfam" id="PF08263">
    <property type="entry name" value="LRRNT_2"/>
    <property type="match status" value="1"/>
</dbReference>
<keyword evidence="14 26" id="KW-0547">Nucleotide-binding</keyword>
<evidence type="ECO:0000256" key="2">
    <source>
        <dbReference type="ARBA" id="ARBA00004389"/>
    </source>
</evidence>
<dbReference type="EC" id="2.7.11.1" evidence="5"/>
<dbReference type="Proteomes" id="UP000823388">
    <property type="component" value="Chromosome 8N"/>
</dbReference>
<dbReference type="InterPro" id="IPR055414">
    <property type="entry name" value="LRR_R13L4/SHOC2-like"/>
</dbReference>
<keyword evidence="7" id="KW-0723">Serine/threonine-protein kinase</keyword>
<evidence type="ECO:0000256" key="5">
    <source>
        <dbReference type="ARBA" id="ARBA00012513"/>
    </source>
</evidence>
<evidence type="ECO:0000256" key="1">
    <source>
        <dbReference type="ARBA" id="ARBA00004162"/>
    </source>
</evidence>
<keyword evidence="6" id="KW-1003">Cell membrane</keyword>
<evidence type="ECO:0000256" key="21">
    <source>
        <dbReference type="ARBA" id="ARBA00047899"/>
    </source>
</evidence>
<evidence type="ECO:0000256" key="26">
    <source>
        <dbReference type="PROSITE-ProRule" id="PRU10141"/>
    </source>
</evidence>
<evidence type="ECO:0000256" key="11">
    <source>
        <dbReference type="ARBA" id="ARBA00022692"/>
    </source>
</evidence>
<dbReference type="AlphaFoldDB" id="A0A8T0PC12"/>
<evidence type="ECO:0000256" key="28">
    <source>
        <dbReference type="SAM" id="SignalP"/>
    </source>
</evidence>
<keyword evidence="20" id="KW-0325">Glycoprotein</keyword>
<evidence type="ECO:0000256" key="13">
    <source>
        <dbReference type="ARBA" id="ARBA00022737"/>
    </source>
</evidence>
<evidence type="ECO:0000256" key="24">
    <source>
        <dbReference type="ARBA" id="ARBA00056628"/>
    </source>
</evidence>
<gene>
    <name evidence="30" type="ORF">PVAP13_8NG061800</name>
</gene>
<dbReference type="PROSITE" id="PS50011">
    <property type="entry name" value="PROTEIN_KINASE_DOM"/>
    <property type="match status" value="1"/>
</dbReference>
<organism evidence="30 31">
    <name type="scientific">Panicum virgatum</name>
    <name type="common">Blackwell switchgrass</name>
    <dbReference type="NCBI Taxonomy" id="38727"/>
    <lineage>
        <taxon>Eukaryota</taxon>
        <taxon>Viridiplantae</taxon>
        <taxon>Streptophyta</taxon>
        <taxon>Embryophyta</taxon>
        <taxon>Tracheophyta</taxon>
        <taxon>Spermatophyta</taxon>
        <taxon>Magnoliopsida</taxon>
        <taxon>Liliopsida</taxon>
        <taxon>Poales</taxon>
        <taxon>Poaceae</taxon>
        <taxon>PACMAD clade</taxon>
        <taxon>Panicoideae</taxon>
        <taxon>Panicodae</taxon>
        <taxon>Paniceae</taxon>
        <taxon>Panicinae</taxon>
        <taxon>Panicum</taxon>
        <taxon>Panicum sect. Hiantes</taxon>
    </lineage>
</organism>
<evidence type="ECO:0000256" key="19">
    <source>
        <dbReference type="ARBA" id="ARBA00023170"/>
    </source>
</evidence>
<dbReference type="FunFam" id="1.10.510.10:FF:000358">
    <property type="entry name" value="Putative leucine-rich repeat receptor-like serine/threonine-protein kinase"/>
    <property type="match status" value="1"/>
</dbReference>
<dbReference type="SUPFAM" id="SSF56112">
    <property type="entry name" value="Protein kinase-like (PK-like)"/>
    <property type="match status" value="1"/>
</dbReference>
<keyword evidence="12 28" id="KW-0732">Signal</keyword>